<proteinExistence type="inferred from homology"/>
<dbReference type="GO" id="GO:0006310">
    <property type="term" value="P:DNA recombination"/>
    <property type="evidence" value="ECO:0007669"/>
    <property type="project" value="InterPro"/>
</dbReference>
<evidence type="ECO:0000256" key="2">
    <source>
        <dbReference type="ARBA" id="ARBA00012727"/>
    </source>
</evidence>
<dbReference type="EMBL" id="FWFF01000019">
    <property type="protein sequence ID" value="SLN00168.1"/>
    <property type="molecule type" value="Genomic_DNA"/>
</dbReference>
<dbReference type="PROSITE" id="PS50160">
    <property type="entry name" value="DNA_LIGASE_A3"/>
    <property type="match status" value="1"/>
</dbReference>
<dbReference type="InterPro" id="IPR012340">
    <property type="entry name" value="NA-bd_OB-fold"/>
</dbReference>
<gene>
    <name evidence="6" type="ORF">FM105_12385</name>
</gene>
<keyword evidence="3 6" id="KW-0436">Ligase</keyword>
<dbReference type="Pfam" id="PF01068">
    <property type="entry name" value="DNA_ligase_A_M"/>
    <property type="match status" value="1"/>
</dbReference>
<protein>
    <recommendedName>
        <fullName evidence="2">DNA ligase (ATP)</fullName>
        <ecNumber evidence="2">6.5.1.1</ecNumber>
    </recommendedName>
</protein>
<comment type="similarity">
    <text evidence="1">Belongs to the ATP-dependent DNA ligase family.</text>
</comment>
<evidence type="ECO:0000256" key="3">
    <source>
        <dbReference type="ARBA" id="ARBA00022598"/>
    </source>
</evidence>
<name>A0A1X6XLZ6_9MICO</name>
<organism evidence="6 7">
    <name type="scientific">Brevibacterium yomogidense</name>
    <dbReference type="NCBI Taxonomy" id="946573"/>
    <lineage>
        <taxon>Bacteria</taxon>
        <taxon>Bacillati</taxon>
        <taxon>Actinomycetota</taxon>
        <taxon>Actinomycetes</taxon>
        <taxon>Micrococcales</taxon>
        <taxon>Brevibacteriaceae</taxon>
        <taxon>Brevibacterium</taxon>
    </lineage>
</organism>
<comment type="catalytic activity">
    <reaction evidence="4">
        <text>ATP + (deoxyribonucleotide)n-3'-hydroxyl + 5'-phospho-(deoxyribonucleotide)m = (deoxyribonucleotide)n+m + AMP + diphosphate.</text>
        <dbReference type="EC" id="6.5.1.1"/>
    </reaction>
</comment>
<dbReference type="InterPro" id="IPR012309">
    <property type="entry name" value="DNA_ligase_ATP-dep_C"/>
</dbReference>
<evidence type="ECO:0000313" key="7">
    <source>
        <dbReference type="Proteomes" id="UP000196581"/>
    </source>
</evidence>
<dbReference type="SUPFAM" id="SSF56091">
    <property type="entry name" value="DNA ligase/mRNA capping enzyme, catalytic domain"/>
    <property type="match status" value="1"/>
</dbReference>
<dbReference type="EC" id="6.5.1.1" evidence="2"/>
<dbReference type="Proteomes" id="UP000196581">
    <property type="component" value="Unassembled WGS sequence"/>
</dbReference>
<dbReference type="SUPFAM" id="SSF50249">
    <property type="entry name" value="Nucleic acid-binding proteins"/>
    <property type="match status" value="1"/>
</dbReference>
<dbReference type="GO" id="GO:0003910">
    <property type="term" value="F:DNA ligase (ATP) activity"/>
    <property type="evidence" value="ECO:0007669"/>
    <property type="project" value="UniProtKB-EC"/>
</dbReference>
<dbReference type="AlphaFoldDB" id="A0A1X6XLZ6"/>
<dbReference type="InterPro" id="IPR050191">
    <property type="entry name" value="ATP-dep_DNA_ligase"/>
</dbReference>
<dbReference type="CDD" id="cd07971">
    <property type="entry name" value="OBF_DNA_ligase_LigD"/>
    <property type="match status" value="1"/>
</dbReference>
<dbReference type="PANTHER" id="PTHR45674:SF4">
    <property type="entry name" value="DNA LIGASE 1"/>
    <property type="match status" value="1"/>
</dbReference>
<dbReference type="Gene3D" id="3.30.1490.70">
    <property type="match status" value="1"/>
</dbReference>
<dbReference type="PANTHER" id="PTHR45674">
    <property type="entry name" value="DNA LIGASE 1/3 FAMILY MEMBER"/>
    <property type="match status" value="1"/>
</dbReference>
<evidence type="ECO:0000313" key="6">
    <source>
        <dbReference type="EMBL" id="SLN00168.1"/>
    </source>
</evidence>
<sequence>MLFNQRSDRSYTQRRSLLTDRLEPGSHVQVPDDLGVPLHTALDVSLELGLEGIVAKHVDSDYRSGRRSENWVKIKHEKHQEVIVIGWREGHGSRAHTFGSLLLAVPIDGTLHYAGRAGSGFDDEELDALHTRLARMRRKTPAATDVPTEDRRDATWVSPKLVGEVRHSGLTRDGRLRHPVWRGLRPDKEPDEVAWEEG</sequence>
<dbReference type="Gene3D" id="2.40.50.140">
    <property type="entry name" value="Nucleic acid-binding proteins"/>
    <property type="match status" value="1"/>
</dbReference>
<dbReference type="GO" id="GO:0006281">
    <property type="term" value="P:DNA repair"/>
    <property type="evidence" value="ECO:0007669"/>
    <property type="project" value="InterPro"/>
</dbReference>
<dbReference type="GO" id="GO:0005524">
    <property type="term" value="F:ATP binding"/>
    <property type="evidence" value="ECO:0007669"/>
    <property type="project" value="InterPro"/>
</dbReference>
<evidence type="ECO:0000256" key="1">
    <source>
        <dbReference type="ARBA" id="ARBA00007572"/>
    </source>
</evidence>
<dbReference type="InterPro" id="IPR012310">
    <property type="entry name" value="DNA_ligase_ATP-dep_cent"/>
</dbReference>
<accession>A0A1X6XLZ6</accession>
<reference evidence="7" key="1">
    <citation type="submission" date="2017-02" db="EMBL/GenBank/DDBJ databases">
        <authorList>
            <person name="Dridi B."/>
        </authorList>
    </citation>
    <scope>NUCLEOTIDE SEQUENCE [LARGE SCALE GENOMIC DNA]</scope>
    <source>
        <strain evidence="7">B Co 03.10</strain>
    </source>
</reference>
<keyword evidence="7" id="KW-1185">Reference proteome</keyword>
<evidence type="ECO:0000259" key="5">
    <source>
        <dbReference type="PROSITE" id="PS50160"/>
    </source>
</evidence>
<feature type="domain" description="ATP-dependent DNA ligase family profile" evidence="5">
    <location>
        <begin position="38"/>
        <end position="107"/>
    </location>
</feature>
<dbReference type="Pfam" id="PF04679">
    <property type="entry name" value="DNA_ligase_A_C"/>
    <property type="match status" value="1"/>
</dbReference>
<evidence type="ECO:0000256" key="4">
    <source>
        <dbReference type="ARBA" id="ARBA00034003"/>
    </source>
</evidence>